<keyword evidence="7" id="KW-1185">Reference proteome</keyword>
<gene>
    <name evidence="6" type="ORF">PGLA1383_LOCUS30949</name>
</gene>
<reference evidence="6" key="1">
    <citation type="submission" date="2021-02" db="EMBL/GenBank/DDBJ databases">
        <authorList>
            <person name="Dougan E. K."/>
            <person name="Rhodes N."/>
            <person name="Thang M."/>
            <person name="Chan C."/>
        </authorList>
    </citation>
    <scope>NUCLEOTIDE SEQUENCE</scope>
</reference>
<evidence type="ECO:0000259" key="5">
    <source>
        <dbReference type="SMART" id="SM00645"/>
    </source>
</evidence>
<feature type="compositionally biased region" description="Low complexity" evidence="3">
    <location>
        <begin position="297"/>
        <end position="315"/>
    </location>
</feature>
<evidence type="ECO:0000256" key="3">
    <source>
        <dbReference type="SAM" id="MobiDB-lite"/>
    </source>
</evidence>
<dbReference type="GO" id="GO:0008234">
    <property type="term" value="F:cysteine-type peptidase activity"/>
    <property type="evidence" value="ECO:0007669"/>
    <property type="project" value="InterPro"/>
</dbReference>
<dbReference type="InterPro" id="IPR038765">
    <property type="entry name" value="Papain-like_cys_pep_sf"/>
</dbReference>
<evidence type="ECO:0000313" key="6">
    <source>
        <dbReference type="EMBL" id="CAE8613170.1"/>
    </source>
</evidence>
<evidence type="ECO:0000313" key="7">
    <source>
        <dbReference type="Proteomes" id="UP000654075"/>
    </source>
</evidence>
<comment type="similarity">
    <text evidence="1">Belongs to the peptidase C1 family.</text>
</comment>
<dbReference type="InterPro" id="IPR000668">
    <property type="entry name" value="Peptidase_C1A_C"/>
</dbReference>
<dbReference type="PROSITE" id="PS51257">
    <property type="entry name" value="PROKAR_LIPOPROTEIN"/>
    <property type="match status" value="1"/>
</dbReference>
<dbReference type="OrthoDB" id="3789175at2759"/>
<evidence type="ECO:0000256" key="1">
    <source>
        <dbReference type="ARBA" id="ARBA00008455"/>
    </source>
</evidence>
<accession>A0A813FL25</accession>
<dbReference type="PANTHER" id="PTHR12411">
    <property type="entry name" value="CYSTEINE PROTEASE FAMILY C1-RELATED"/>
    <property type="match status" value="1"/>
</dbReference>
<sequence length="782" mass="83087">MRLCCRRCRVASLLAFLLAGTGCCKSWPNSNNDDDDNNNNNNNDDDDNYLLELGILEEEGPQCSALKAGHISDPNAGVAQQPPDPGSSCPRNRGQAEAVAKSVAALLWVGARCQGHFPEETVVPPIPALRSRRGGCEVRLPVMGGELRLLLDMSLLLGGGSDGATTSWWPPPSQAVLAASVRTGSWGIWGKASGRLCLLSPVAGAVQVPQPSAAAQDFALRALNANRALRQCGEPLSLVASGAVSSGHVPATSSILGRAVVLHFHMELELQSGSGAGNSFVVQLALERYSVPSAAGAVSATNNNSNGNSKSSNNNKYRESSRSVFQFLGSRPDACELAPTPQQQASFRAATSSATSPFSAAMLAVAPVDLAREAEEEEAWLMESAASFSSRVLRSMGLQDVPYAFSFVESAPGCLMPVRRQGRCVGGWALAAAGSLEKQACVLSKQTVRPRLSAQRVVDCAGQARGGCLGGSLKDAFHQMFREGAVAEECLPWSAPEGLDALSQADLQFPAESYFEPEGFVPSLPPSRLLSNDAQASNSNCAPLPAECERLQLRTPGSGELGLWPGRLPWGAVALRGERLIQAAILAYAAVASVVEVYLDFLQYRSGVYRLDEGLASGDLRGLTAVQLLGWGADDHGAMFWRGENSFGPDWGEKGYFRWIRGEDHLGIEQHAVLGLVAGLLPLGASGRGPSPRSEEGLEFRAIDRFAELREKISVLEGSLDEIALETALLAAFAAAAWAAVVVAVKCLLCPQDQVEERDDEKLIGVMRQRPWQPDAESAESD</sequence>
<evidence type="ECO:0000256" key="4">
    <source>
        <dbReference type="SAM" id="SignalP"/>
    </source>
</evidence>
<dbReference type="SUPFAM" id="SSF54001">
    <property type="entry name" value="Cysteine proteinases"/>
    <property type="match status" value="1"/>
</dbReference>
<protein>
    <recommendedName>
        <fullName evidence="5">Peptidase C1A papain C-terminal domain-containing protein</fullName>
    </recommendedName>
</protein>
<proteinExistence type="inferred from homology"/>
<evidence type="ECO:0000256" key="2">
    <source>
        <dbReference type="ARBA" id="ARBA00023145"/>
    </source>
</evidence>
<dbReference type="Pfam" id="PF00112">
    <property type="entry name" value="Peptidase_C1"/>
    <property type="match status" value="2"/>
</dbReference>
<keyword evidence="4" id="KW-0732">Signal</keyword>
<dbReference type="SMART" id="SM00645">
    <property type="entry name" value="Pept_C1"/>
    <property type="match status" value="1"/>
</dbReference>
<dbReference type="InterPro" id="IPR013128">
    <property type="entry name" value="Peptidase_C1A"/>
</dbReference>
<dbReference type="Gene3D" id="3.90.70.10">
    <property type="entry name" value="Cysteine proteinases"/>
    <property type="match status" value="1"/>
</dbReference>
<name>A0A813FL25_POLGL</name>
<comment type="caution">
    <text evidence="6">The sequence shown here is derived from an EMBL/GenBank/DDBJ whole genome shotgun (WGS) entry which is preliminary data.</text>
</comment>
<feature type="chain" id="PRO_5032606139" description="Peptidase C1A papain C-terminal domain-containing protein" evidence="4">
    <location>
        <begin position="27"/>
        <end position="782"/>
    </location>
</feature>
<keyword evidence="2" id="KW-0865">Zymogen</keyword>
<feature type="signal peptide" evidence="4">
    <location>
        <begin position="1"/>
        <end position="26"/>
    </location>
</feature>
<dbReference type="EMBL" id="CAJNNV010025214">
    <property type="protein sequence ID" value="CAE8613170.1"/>
    <property type="molecule type" value="Genomic_DNA"/>
</dbReference>
<feature type="region of interest" description="Disordered" evidence="3">
    <location>
        <begin position="297"/>
        <end position="318"/>
    </location>
</feature>
<dbReference type="Proteomes" id="UP000654075">
    <property type="component" value="Unassembled WGS sequence"/>
</dbReference>
<feature type="region of interest" description="Disordered" evidence="3">
    <location>
        <begin position="71"/>
        <end position="94"/>
    </location>
</feature>
<dbReference type="GO" id="GO:0006508">
    <property type="term" value="P:proteolysis"/>
    <property type="evidence" value="ECO:0007669"/>
    <property type="project" value="InterPro"/>
</dbReference>
<organism evidence="6 7">
    <name type="scientific">Polarella glacialis</name>
    <name type="common">Dinoflagellate</name>
    <dbReference type="NCBI Taxonomy" id="89957"/>
    <lineage>
        <taxon>Eukaryota</taxon>
        <taxon>Sar</taxon>
        <taxon>Alveolata</taxon>
        <taxon>Dinophyceae</taxon>
        <taxon>Suessiales</taxon>
        <taxon>Suessiaceae</taxon>
        <taxon>Polarella</taxon>
    </lineage>
</organism>
<feature type="domain" description="Peptidase C1A papain C-terminal" evidence="5">
    <location>
        <begin position="401"/>
        <end position="676"/>
    </location>
</feature>
<dbReference type="AlphaFoldDB" id="A0A813FL25"/>